<gene>
    <name evidence="2" type="ORF">UFOVP84_23</name>
</gene>
<name>A0A6J5KZU8_9CAUD</name>
<dbReference type="EMBL" id="LR796208">
    <property type="protein sequence ID" value="CAB4126795.1"/>
    <property type="molecule type" value="Genomic_DNA"/>
</dbReference>
<accession>A0A6J5KZU8</accession>
<reference evidence="2" key="1">
    <citation type="submission" date="2020-04" db="EMBL/GenBank/DDBJ databases">
        <authorList>
            <person name="Chiriac C."/>
            <person name="Salcher M."/>
            <person name="Ghai R."/>
            <person name="Kavagutti S V."/>
        </authorList>
    </citation>
    <scope>NUCLEOTIDE SEQUENCE</scope>
</reference>
<sequence length="77" mass="8994">MHNNYLKVSGNDSLVRDMNTFAIINTNNSEYDNYIKQRDKIYNQESQMQQHSLEINNIKQDLSDIKNLLMSLVNKGS</sequence>
<protein>
    <submittedName>
        <fullName evidence="2">Uncharacterized protein</fullName>
    </submittedName>
</protein>
<keyword evidence="1" id="KW-0175">Coiled coil</keyword>
<proteinExistence type="predicted"/>
<organism evidence="2">
    <name type="scientific">uncultured Caudovirales phage</name>
    <dbReference type="NCBI Taxonomy" id="2100421"/>
    <lineage>
        <taxon>Viruses</taxon>
        <taxon>Duplodnaviria</taxon>
        <taxon>Heunggongvirae</taxon>
        <taxon>Uroviricota</taxon>
        <taxon>Caudoviricetes</taxon>
        <taxon>Peduoviridae</taxon>
        <taxon>Maltschvirus</taxon>
        <taxon>Maltschvirus maltsch</taxon>
    </lineage>
</organism>
<evidence type="ECO:0000256" key="1">
    <source>
        <dbReference type="SAM" id="Coils"/>
    </source>
</evidence>
<feature type="coiled-coil region" evidence="1">
    <location>
        <begin position="48"/>
        <end position="75"/>
    </location>
</feature>
<evidence type="ECO:0000313" key="2">
    <source>
        <dbReference type="EMBL" id="CAB4126795.1"/>
    </source>
</evidence>